<feature type="non-terminal residue" evidence="1">
    <location>
        <position position="368"/>
    </location>
</feature>
<evidence type="ECO:0000313" key="1">
    <source>
        <dbReference type="EMBL" id="CRZ03703.1"/>
    </source>
</evidence>
<reference evidence="1" key="1">
    <citation type="submission" date="2015-04" db="EMBL/GenBank/DDBJ databases">
        <title>The genome sequence of the plant pathogenic Rhizarian Plasmodiophora brassicae reveals insights in its biotrophic life cycle and the origin of chitin synthesis.</title>
        <authorList>
            <person name="Schwelm A."/>
            <person name="Fogelqvist J."/>
            <person name="Knaust A."/>
            <person name="Julke S."/>
            <person name="Lilja T."/>
            <person name="Dhandapani V."/>
            <person name="Bonilla-Rosso G."/>
            <person name="Karlsson M."/>
            <person name="Shevchenko A."/>
            <person name="Choi S.R."/>
            <person name="Kim H.G."/>
            <person name="Park J.Y."/>
            <person name="Lim Y.P."/>
            <person name="Ludwig-Muller J."/>
            <person name="Dixelius C."/>
        </authorList>
    </citation>
    <scope>NUCLEOTIDE SEQUENCE</scope>
    <source>
        <tissue evidence="1">Potato root galls</tissue>
    </source>
</reference>
<dbReference type="EMBL" id="HACM01003261">
    <property type="protein sequence ID" value="CRZ03703.1"/>
    <property type="molecule type" value="Transcribed_RNA"/>
</dbReference>
<feature type="non-terminal residue" evidence="1">
    <location>
        <position position="1"/>
    </location>
</feature>
<proteinExistence type="predicted"/>
<organism evidence="1">
    <name type="scientific">Spongospora subterranea</name>
    <dbReference type="NCBI Taxonomy" id="70186"/>
    <lineage>
        <taxon>Eukaryota</taxon>
        <taxon>Sar</taxon>
        <taxon>Rhizaria</taxon>
        <taxon>Endomyxa</taxon>
        <taxon>Phytomyxea</taxon>
        <taxon>Plasmodiophorida</taxon>
        <taxon>Plasmodiophoridae</taxon>
        <taxon>Spongospora</taxon>
    </lineage>
</organism>
<protein>
    <submittedName>
        <fullName evidence="1">Uncharacterized protein</fullName>
    </submittedName>
</protein>
<dbReference type="AlphaFoldDB" id="A0A0H5QNV7"/>
<sequence>VDIFRAKISQFAVDCSVVQSASRRSQKRNLSDLEIDESAIENESRRLCIDFCRRLLTNEESLSQSINISLRLGLLDFALFKLSEKSIAFNNAAERFFISEGVPHDIWTENKSKEEQKPFWDIVNGFLDCQKRIQDKRVPLDPELVRFTKVLNSCLPLLPTNHVLNLFRPSIVRLEAVMNQFFINPVLGAPSQVDMLELFKGIEEVVIAAIRDVSLQSEQHTIITELHNLWNVHLQNVEGNLPKSPVDRQCVAGQQVVDQPVLTFNAHLLVDICRNKIKHFQRDCSGKDFVMREFPSVIEQVWSAPSSSDHQPPLSQLALSALLGKLDKVPDDSEGRTQINIAVFNKFTGKSRKRCQDVLQYLFKGHEK</sequence>
<accession>A0A0H5QNV7</accession>
<name>A0A0H5QNV7_9EUKA</name>